<dbReference type="PANTHER" id="PTHR39342">
    <property type="entry name" value="UPF0283 MEMBRANE PROTEIN YCJF"/>
    <property type="match status" value="1"/>
</dbReference>
<evidence type="ECO:0000256" key="5">
    <source>
        <dbReference type="ARBA" id="ARBA00022692"/>
    </source>
</evidence>
<evidence type="ECO:0000256" key="2">
    <source>
        <dbReference type="ARBA" id="ARBA00008255"/>
    </source>
</evidence>
<dbReference type="Pfam" id="PF05128">
    <property type="entry name" value="DUF697"/>
    <property type="match status" value="1"/>
</dbReference>
<organism evidence="10 11">
    <name type="scientific">Rhodovulum bhavnagarense</name>
    <dbReference type="NCBI Taxonomy" id="992286"/>
    <lineage>
        <taxon>Bacteria</taxon>
        <taxon>Pseudomonadati</taxon>
        <taxon>Pseudomonadota</taxon>
        <taxon>Alphaproteobacteria</taxon>
        <taxon>Rhodobacterales</taxon>
        <taxon>Paracoccaceae</taxon>
        <taxon>Rhodovulum</taxon>
    </lineage>
</organism>
<dbReference type="NCBIfam" id="TIGR01620">
    <property type="entry name" value="hyp_HI0043"/>
    <property type="match status" value="1"/>
</dbReference>
<feature type="transmembrane region" description="Helical" evidence="9">
    <location>
        <begin position="182"/>
        <end position="203"/>
    </location>
</feature>
<keyword evidence="4" id="KW-0997">Cell inner membrane</keyword>
<evidence type="ECO:0000256" key="8">
    <source>
        <dbReference type="SAM" id="MobiDB-lite"/>
    </source>
</evidence>
<name>A0A4R2RNV4_9RHOB</name>
<dbReference type="PANTHER" id="PTHR39342:SF1">
    <property type="entry name" value="UPF0283 MEMBRANE PROTEIN YCJF"/>
    <property type="match status" value="1"/>
</dbReference>
<proteinExistence type="inferred from homology"/>
<evidence type="ECO:0000256" key="9">
    <source>
        <dbReference type="SAM" id="Phobius"/>
    </source>
</evidence>
<dbReference type="InterPro" id="IPR006507">
    <property type="entry name" value="UPF0283"/>
</dbReference>
<gene>
    <name evidence="10" type="ORF">EV663_10749</name>
</gene>
<dbReference type="GO" id="GO:0005886">
    <property type="term" value="C:plasma membrane"/>
    <property type="evidence" value="ECO:0007669"/>
    <property type="project" value="UniProtKB-SubCell"/>
</dbReference>
<evidence type="ECO:0000256" key="6">
    <source>
        <dbReference type="ARBA" id="ARBA00022989"/>
    </source>
</evidence>
<comment type="similarity">
    <text evidence="2">Belongs to the UPF0283 family.</text>
</comment>
<comment type="caution">
    <text evidence="10">The sequence shown here is derived from an EMBL/GenBank/DDBJ whole genome shotgun (WGS) entry which is preliminary data.</text>
</comment>
<dbReference type="EMBL" id="SLXU01000007">
    <property type="protein sequence ID" value="TCP60875.1"/>
    <property type="molecule type" value="Genomic_DNA"/>
</dbReference>
<evidence type="ECO:0000313" key="11">
    <source>
        <dbReference type="Proteomes" id="UP000295050"/>
    </source>
</evidence>
<protein>
    <submittedName>
        <fullName evidence="10">Putative membrane protein</fullName>
    </submittedName>
</protein>
<reference evidence="10 11" key="1">
    <citation type="submission" date="2019-03" db="EMBL/GenBank/DDBJ databases">
        <title>Genomic Encyclopedia of Type Strains, Phase IV (KMG-IV): sequencing the most valuable type-strain genomes for metagenomic binning, comparative biology and taxonomic classification.</title>
        <authorList>
            <person name="Goeker M."/>
        </authorList>
    </citation>
    <scope>NUCLEOTIDE SEQUENCE [LARGE SCALE GENOMIC DNA]</scope>
    <source>
        <strain evidence="10 11">DSM 24766</strain>
    </source>
</reference>
<accession>A0A4R2RNV4</accession>
<feature type="compositionally biased region" description="Basic and acidic residues" evidence="8">
    <location>
        <begin position="14"/>
        <end position="58"/>
    </location>
</feature>
<keyword evidence="7 9" id="KW-0472">Membrane</keyword>
<dbReference type="InterPro" id="IPR021147">
    <property type="entry name" value="DUF697"/>
</dbReference>
<feature type="transmembrane region" description="Helical" evidence="9">
    <location>
        <begin position="152"/>
        <end position="170"/>
    </location>
</feature>
<feature type="region of interest" description="Disordered" evidence="8">
    <location>
        <begin position="1"/>
        <end position="131"/>
    </location>
</feature>
<evidence type="ECO:0000256" key="4">
    <source>
        <dbReference type="ARBA" id="ARBA00022519"/>
    </source>
</evidence>
<sequence length="430" mass="45831">MTRRPILFDLGGEGEERGQDKPADNGQAERDRAERERIAGERAERERAQREQAEREPAEAANPAKGLVPAPQDAPRARPQAAQPKTGARPRPSPRLFDAEKAMPGSATEPLTPATAPPVPDLGADGAPGPEGRAMQTLAMLAARRSSRLSRFFWTALGGLLAFIVSVAAWDFVTGLLQRSAALGGVALILLGVVALALLLVILRELATFSRLRRLDALHQQANAAIAAQDLEQARAVFDRLMRFYAQRDDTAWGRDRLAERRDEVMDADGLLTMLERELLAPLDGAATREVELAARTVAAVTALVPITLADMIAALSANLRMIRRIAEIYGGRGGLLGSIRLARAVLTHLVATGIVAVGDDMISSIAGGGVLARVSRRFGEGVVNGALTARVGVAAMEVCRPLPFRALTRPSVGALVKRALAGVFDRSDG</sequence>
<feature type="compositionally biased region" description="Low complexity" evidence="8">
    <location>
        <begin position="69"/>
        <end position="84"/>
    </location>
</feature>
<evidence type="ECO:0000256" key="3">
    <source>
        <dbReference type="ARBA" id="ARBA00022475"/>
    </source>
</evidence>
<evidence type="ECO:0000256" key="1">
    <source>
        <dbReference type="ARBA" id="ARBA00004429"/>
    </source>
</evidence>
<evidence type="ECO:0000313" key="10">
    <source>
        <dbReference type="EMBL" id="TCP60875.1"/>
    </source>
</evidence>
<keyword evidence="11" id="KW-1185">Reference proteome</keyword>
<dbReference type="AlphaFoldDB" id="A0A4R2RNV4"/>
<evidence type="ECO:0000256" key="7">
    <source>
        <dbReference type="ARBA" id="ARBA00023136"/>
    </source>
</evidence>
<keyword evidence="3" id="KW-1003">Cell membrane</keyword>
<keyword evidence="6 9" id="KW-1133">Transmembrane helix</keyword>
<comment type="subcellular location">
    <subcellularLocation>
        <location evidence="1">Cell inner membrane</location>
        <topology evidence="1">Multi-pass membrane protein</topology>
    </subcellularLocation>
</comment>
<keyword evidence="5 9" id="KW-0812">Transmembrane</keyword>
<dbReference type="Proteomes" id="UP000295050">
    <property type="component" value="Unassembled WGS sequence"/>
</dbReference>